<name>A0A380JBP4_STRDO</name>
<reference evidence="12 13" key="1">
    <citation type="submission" date="2018-06" db="EMBL/GenBank/DDBJ databases">
        <authorList>
            <consortium name="Pathogen Informatics"/>
            <person name="Doyle S."/>
        </authorList>
    </citation>
    <scope>NUCLEOTIDE SEQUENCE [LARGE SCALE GENOMIC DNA]</scope>
    <source>
        <strain evidence="13">NCTC 11391</strain>
    </source>
</reference>
<accession>A0A380JBP4</accession>
<dbReference type="FunFam" id="1.20.140.10:FF:000001">
    <property type="entry name" value="Acyl-CoA dehydrogenase"/>
    <property type="match status" value="1"/>
</dbReference>
<sequence length="379" mass="42841">MDFSLSQEQKEYKKEITNFAKENLNNEQYLEEYSEEMWKKISEFGLLGLNIGEEYGGLAENYQTAATVYEALGYSCKNNGFIFVVNNHVWVSQNVIYLHGSKELKDKYIPVMVTGEKKGAIAITEANSGSDAFAMVTTAKEEGDHYVLNGSKMFISNGPIADIFIVFAVTQQEPAKKLTAFVVDRESEGVKVGPNIDKMGLLACPTSEVVLENVKVPKENILGRLGSGSTILTQAIEWERCFEFAPHVGAMQRVMEDCIEQAKTRKQFGKSIGDNQSISHKIAEMKIAIELSRLMLYKIAWLKDHQKMAYAEVSIFKTYVSENYIKTCRDALQIFGAYGYTKEYDIERELRDALASTIYSGTNEMQRNTIYEMAKVMSW</sequence>
<dbReference type="InterPro" id="IPR037069">
    <property type="entry name" value="AcylCoA_DH/ox_N_sf"/>
</dbReference>
<dbReference type="GO" id="GO:0016937">
    <property type="term" value="F:short-chain fatty acyl-CoA dehydrogenase activity"/>
    <property type="evidence" value="ECO:0007669"/>
    <property type="project" value="UniProtKB-EC"/>
</dbReference>
<protein>
    <submittedName>
        <fullName evidence="12">Acyl-CoA dehydrogenase</fullName>
        <ecNumber evidence="12">1.3.8.1</ecNumber>
    </submittedName>
</protein>
<evidence type="ECO:0000256" key="3">
    <source>
        <dbReference type="ARBA" id="ARBA00009347"/>
    </source>
</evidence>
<evidence type="ECO:0000256" key="8">
    <source>
        <dbReference type="RuleBase" id="RU362125"/>
    </source>
</evidence>
<feature type="domain" description="Acyl-CoA dehydrogenase/oxidase N-terminal" evidence="11">
    <location>
        <begin position="6"/>
        <end position="116"/>
    </location>
</feature>
<comment type="pathway">
    <text evidence="2">Amino-acid degradation; L-valine degradation.</text>
</comment>
<dbReference type="InterPro" id="IPR006089">
    <property type="entry name" value="Acyl-CoA_DH_CS"/>
</dbReference>
<dbReference type="InterPro" id="IPR009100">
    <property type="entry name" value="AcylCoA_DH/oxidase_NM_dom_sf"/>
</dbReference>
<comment type="cofactor">
    <cofactor evidence="1 8">
        <name>FAD</name>
        <dbReference type="ChEBI" id="CHEBI:57692"/>
    </cofactor>
</comment>
<keyword evidence="6 8" id="KW-0274">FAD</keyword>
<evidence type="ECO:0000256" key="6">
    <source>
        <dbReference type="ARBA" id="ARBA00022827"/>
    </source>
</evidence>
<evidence type="ECO:0000259" key="11">
    <source>
        <dbReference type="Pfam" id="PF02771"/>
    </source>
</evidence>
<dbReference type="InterPro" id="IPR009075">
    <property type="entry name" value="AcylCo_DH/oxidase_C"/>
</dbReference>
<evidence type="ECO:0000256" key="5">
    <source>
        <dbReference type="ARBA" id="ARBA00022630"/>
    </source>
</evidence>
<evidence type="ECO:0000256" key="1">
    <source>
        <dbReference type="ARBA" id="ARBA00001974"/>
    </source>
</evidence>
<keyword evidence="13" id="KW-1185">Reference proteome</keyword>
<gene>
    <name evidence="12" type="ORF">NCTC11391_00273</name>
</gene>
<keyword evidence="5 8" id="KW-0285">Flavoprotein</keyword>
<dbReference type="FunFam" id="2.40.110.10:FF:000001">
    <property type="entry name" value="Acyl-CoA dehydrogenase, mitochondrial"/>
    <property type="match status" value="1"/>
</dbReference>
<dbReference type="PANTHER" id="PTHR43884">
    <property type="entry name" value="ACYL-COA DEHYDROGENASE"/>
    <property type="match status" value="1"/>
</dbReference>
<dbReference type="PROSITE" id="PS00072">
    <property type="entry name" value="ACYL_COA_DH_1"/>
    <property type="match status" value="1"/>
</dbReference>
<dbReference type="Gene3D" id="1.20.140.10">
    <property type="entry name" value="Butyryl-CoA Dehydrogenase, subunit A, domain 3"/>
    <property type="match status" value="1"/>
</dbReference>
<dbReference type="Pfam" id="PF00441">
    <property type="entry name" value="Acyl-CoA_dh_1"/>
    <property type="match status" value="1"/>
</dbReference>
<dbReference type="PIRSF" id="PIRSF016578">
    <property type="entry name" value="HsaA"/>
    <property type="match status" value="1"/>
</dbReference>
<dbReference type="Proteomes" id="UP000254082">
    <property type="component" value="Unassembled WGS sequence"/>
</dbReference>
<dbReference type="GO" id="GO:0009083">
    <property type="term" value="P:branched-chain amino acid catabolic process"/>
    <property type="evidence" value="ECO:0007669"/>
    <property type="project" value="UniProtKB-KW"/>
</dbReference>
<evidence type="ECO:0000256" key="7">
    <source>
        <dbReference type="ARBA" id="ARBA00023002"/>
    </source>
</evidence>
<dbReference type="SUPFAM" id="SSF56645">
    <property type="entry name" value="Acyl-CoA dehydrogenase NM domain-like"/>
    <property type="match status" value="1"/>
</dbReference>
<comment type="similarity">
    <text evidence="3 8">Belongs to the acyl-CoA dehydrogenase family.</text>
</comment>
<dbReference type="InterPro" id="IPR013786">
    <property type="entry name" value="AcylCoA_DH/ox_N"/>
</dbReference>
<dbReference type="SUPFAM" id="SSF47203">
    <property type="entry name" value="Acyl-CoA dehydrogenase C-terminal domain-like"/>
    <property type="match status" value="1"/>
</dbReference>
<dbReference type="InterPro" id="IPR036250">
    <property type="entry name" value="AcylCo_DH-like_C"/>
</dbReference>
<dbReference type="AlphaFoldDB" id="A0A380JBP4"/>
<evidence type="ECO:0000313" key="12">
    <source>
        <dbReference type="EMBL" id="SUN35293.1"/>
    </source>
</evidence>
<proteinExistence type="inferred from homology"/>
<evidence type="ECO:0000313" key="13">
    <source>
        <dbReference type="Proteomes" id="UP000254082"/>
    </source>
</evidence>
<dbReference type="Pfam" id="PF02771">
    <property type="entry name" value="Acyl-CoA_dh_N"/>
    <property type="match status" value="1"/>
</dbReference>
<dbReference type="InterPro" id="IPR046373">
    <property type="entry name" value="Acyl-CoA_Oxase/DH_mid-dom_sf"/>
</dbReference>
<dbReference type="EC" id="1.3.8.1" evidence="12"/>
<evidence type="ECO:0000259" key="10">
    <source>
        <dbReference type="Pfam" id="PF02770"/>
    </source>
</evidence>
<dbReference type="Gene3D" id="2.40.110.10">
    <property type="entry name" value="Butyryl-CoA Dehydrogenase, subunit A, domain 2"/>
    <property type="match status" value="1"/>
</dbReference>
<dbReference type="RefSeq" id="WP_002999698.1">
    <property type="nucleotide sequence ID" value="NZ_UHFA01000002.1"/>
</dbReference>
<keyword evidence="4" id="KW-0101">Branched-chain amino acid catabolism</keyword>
<dbReference type="Pfam" id="PF02770">
    <property type="entry name" value="Acyl-CoA_dh_M"/>
    <property type="match status" value="1"/>
</dbReference>
<feature type="domain" description="Acyl-CoA dehydrogenase/oxidase C-terminal" evidence="9">
    <location>
        <begin position="226"/>
        <end position="372"/>
    </location>
</feature>
<organism evidence="12 13">
    <name type="scientific">Streptococcus downei MFe28</name>
    <dbReference type="NCBI Taxonomy" id="764290"/>
    <lineage>
        <taxon>Bacteria</taxon>
        <taxon>Bacillati</taxon>
        <taxon>Bacillota</taxon>
        <taxon>Bacilli</taxon>
        <taxon>Lactobacillales</taxon>
        <taxon>Streptococcaceae</taxon>
        <taxon>Streptococcus</taxon>
    </lineage>
</organism>
<evidence type="ECO:0000256" key="4">
    <source>
        <dbReference type="ARBA" id="ARBA00022456"/>
    </source>
</evidence>
<dbReference type="GO" id="GO:0050660">
    <property type="term" value="F:flavin adenine dinucleotide binding"/>
    <property type="evidence" value="ECO:0007669"/>
    <property type="project" value="InterPro"/>
</dbReference>
<dbReference type="EMBL" id="UHFA01000002">
    <property type="protein sequence ID" value="SUN35293.1"/>
    <property type="molecule type" value="Genomic_DNA"/>
</dbReference>
<dbReference type="OrthoDB" id="9802447at2"/>
<dbReference type="InterPro" id="IPR006091">
    <property type="entry name" value="Acyl-CoA_Oxase/DH_mid-dom"/>
</dbReference>
<evidence type="ECO:0000259" key="9">
    <source>
        <dbReference type="Pfam" id="PF00441"/>
    </source>
</evidence>
<dbReference type="Gene3D" id="1.10.540.10">
    <property type="entry name" value="Acyl-CoA dehydrogenase/oxidase, N-terminal domain"/>
    <property type="match status" value="1"/>
</dbReference>
<dbReference type="PANTHER" id="PTHR43884:SF12">
    <property type="entry name" value="ISOVALERYL-COA DEHYDROGENASE, MITOCHONDRIAL-RELATED"/>
    <property type="match status" value="1"/>
</dbReference>
<keyword evidence="7 8" id="KW-0560">Oxidoreductase</keyword>
<evidence type="ECO:0000256" key="2">
    <source>
        <dbReference type="ARBA" id="ARBA00005109"/>
    </source>
</evidence>
<feature type="domain" description="Acyl-CoA oxidase/dehydrogenase middle" evidence="10">
    <location>
        <begin position="120"/>
        <end position="214"/>
    </location>
</feature>